<organism evidence="2 3">
    <name type="scientific">Aeromonas phage T7-Ah</name>
    <dbReference type="NCBI Taxonomy" id="2759196"/>
    <lineage>
        <taxon>Viruses</taxon>
        <taxon>Duplodnaviria</taxon>
        <taxon>Heunggongvirae</taxon>
        <taxon>Uroviricota</taxon>
        <taxon>Caudoviricetes</taxon>
        <taxon>Autographivirales</taxon>
        <taxon>Autotranscriptaviridae</taxon>
        <taxon>Studiervirinae</taxon>
        <taxon>Armandvirus</taxon>
        <taxon>Armandvirus T7Ah</taxon>
    </lineage>
</organism>
<dbReference type="SUPFAM" id="SSF88723">
    <property type="entry name" value="PIN domain-like"/>
    <property type="match status" value="1"/>
</dbReference>
<dbReference type="GO" id="GO:0003677">
    <property type="term" value="F:DNA binding"/>
    <property type="evidence" value="ECO:0007669"/>
    <property type="project" value="InterPro"/>
</dbReference>
<sequence length="289" mass="33113">MNEQHNGHALVMDGDYLVFSAMAAAEVETQWDDNVWTLECDHNKAWEIFTGSLDAIVKRYKKWERAKIVLCFTDTVNWRKSILPTYKMNRKGTRKPTGYMDFVKRVMEVPEWNAFLRPTLEGDDCMGILATAPQIVGCKTATIISPDKDFKTIPCEFFWMSSGELIKLTEEDADYWHMYQTLIGDATDGYSGIKGIGETTAVDFLKCPYMVEQYEHEFKSGPRKGTTELRWKSRPLEEGETLWDAIVALGAKAGMTEEEVLVQAQVARICRACDFDFKAKEVILWQPNR</sequence>
<dbReference type="Proteomes" id="UP000595970">
    <property type="component" value="Segment"/>
</dbReference>
<dbReference type="InterPro" id="IPR020046">
    <property type="entry name" value="5-3_exonucl_a-hlix_arch_N"/>
</dbReference>
<keyword evidence="2" id="KW-0378">Hydrolase</keyword>
<dbReference type="Gene3D" id="1.10.150.20">
    <property type="entry name" value="5' to 3' exonuclease, C-terminal subdomain"/>
    <property type="match status" value="1"/>
</dbReference>
<feature type="domain" description="5'-3' exonuclease alpha-helical arch N-terminal" evidence="1">
    <location>
        <begin position="9"/>
        <end position="151"/>
    </location>
</feature>
<dbReference type="InterPro" id="IPR029060">
    <property type="entry name" value="PIN-like_dom_sf"/>
</dbReference>
<keyword evidence="2" id="KW-0269">Exonuclease</keyword>
<dbReference type="Pfam" id="PF02739">
    <property type="entry name" value="5_3_exonuc_N"/>
    <property type="match status" value="1"/>
</dbReference>
<dbReference type="InterPro" id="IPR038969">
    <property type="entry name" value="FEN"/>
</dbReference>
<dbReference type="InterPro" id="IPR036279">
    <property type="entry name" value="5-3_exonuclease_C_sf"/>
</dbReference>
<dbReference type="GO" id="GO:0051908">
    <property type="term" value="F:double-stranded DNA 5'-3' DNA exonuclease activity"/>
    <property type="evidence" value="ECO:0007669"/>
    <property type="project" value="UniProtKB-EC"/>
</dbReference>
<dbReference type="SUPFAM" id="SSF47807">
    <property type="entry name" value="5' to 3' exonuclease, C-terminal subdomain"/>
    <property type="match status" value="1"/>
</dbReference>
<dbReference type="Gene3D" id="3.40.50.1010">
    <property type="entry name" value="5'-nuclease"/>
    <property type="match status" value="1"/>
</dbReference>
<evidence type="ECO:0000313" key="3">
    <source>
        <dbReference type="Proteomes" id="UP000595970"/>
    </source>
</evidence>
<protein>
    <submittedName>
        <fullName evidence="2">Exonuclease</fullName>
        <ecNumber evidence="2">3.1.11.3</ecNumber>
    </submittedName>
</protein>
<keyword evidence="3" id="KW-1185">Reference proteome</keyword>
<dbReference type="PANTHER" id="PTHR42646">
    <property type="entry name" value="FLAP ENDONUCLEASE XNI"/>
    <property type="match status" value="1"/>
</dbReference>
<dbReference type="PANTHER" id="PTHR42646:SF2">
    <property type="entry name" value="5'-3' EXONUCLEASE FAMILY PROTEIN"/>
    <property type="match status" value="1"/>
</dbReference>
<dbReference type="EC" id="3.1.11.3" evidence="2"/>
<evidence type="ECO:0000259" key="1">
    <source>
        <dbReference type="Pfam" id="PF02739"/>
    </source>
</evidence>
<name>A0A7S6KZJ3_9CAUD</name>
<proteinExistence type="predicted"/>
<evidence type="ECO:0000313" key="2">
    <source>
        <dbReference type="EMBL" id="QOC54760.1"/>
    </source>
</evidence>
<dbReference type="GO" id="GO:0017108">
    <property type="term" value="F:5'-flap endonuclease activity"/>
    <property type="evidence" value="ECO:0007669"/>
    <property type="project" value="InterPro"/>
</dbReference>
<keyword evidence="2" id="KW-0540">Nuclease</keyword>
<reference evidence="2 3" key="1">
    <citation type="journal article" date="2021" name="Arch.">
        <title>Characterization of bacteriophage T7-Ah reveals its lytic activity against a subset of both mesophilic and psychrophilic Aeromonas salmonicida strains.</title>
        <authorList>
            <person name="Leduc G.R."/>
            <person name="Paquet V.E."/>
            <person name="Vincent A.T."/>
            <person name="Charette S.J."/>
        </authorList>
    </citation>
    <scope>NUCLEOTIDE SEQUENCE [LARGE SCALE GENOMIC DNA]</scope>
</reference>
<dbReference type="GO" id="GO:0033567">
    <property type="term" value="P:DNA replication, Okazaki fragment processing"/>
    <property type="evidence" value="ECO:0007669"/>
    <property type="project" value="InterPro"/>
</dbReference>
<dbReference type="EMBL" id="MT740748">
    <property type="protein sequence ID" value="QOC54760.1"/>
    <property type="molecule type" value="Genomic_DNA"/>
</dbReference>
<accession>A0A7S6KZJ3</accession>